<dbReference type="InterPro" id="IPR028347">
    <property type="entry name" value="START_dom_prot"/>
</dbReference>
<protein>
    <recommendedName>
        <fullName evidence="3">START domain-containing protein</fullName>
    </recommendedName>
</protein>
<proteinExistence type="predicted"/>
<reference evidence="1 2" key="1">
    <citation type="submission" date="2016-08" db="EMBL/GenBank/DDBJ databases">
        <title>Draft genome of Fabibacter sp. strain SK-8.</title>
        <authorList>
            <person name="Wong S.-K."/>
            <person name="Hamasaki K."/>
            <person name="Yoshizawa S."/>
        </authorList>
    </citation>
    <scope>NUCLEOTIDE SEQUENCE [LARGE SCALE GENOMIC DNA]</scope>
    <source>
        <strain evidence="1 2">SK-8</strain>
    </source>
</reference>
<evidence type="ECO:0000313" key="2">
    <source>
        <dbReference type="Proteomes" id="UP000095552"/>
    </source>
</evidence>
<dbReference type="InterPro" id="IPR023393">
    <property type="entry name" value="START-like_dom_sf"/>
</dbReference>
<sequence length="203" mass="23615">MTFPNSSDGNSEWILKKNKEGITVYVKSNPSFRVKTFRGIMEVESTLSELVAILKDVENNRNWIYKCKESELLDTVNFWHQFNYYEIGVTWPYNNRDVIMELKMDQHLPSKEVTIAIENANSYIPNKESLYRIKIAQGFWKFTPLESGKIKVTYELTIDPGKNIPALLVNGRAVKDPFMTLKKLRSTVMKGAYKGQHYQQIIH</sequence>
<evidence type="ECO:0008006" key="3">
    <source>
        <dbReference type="Google" id="ProtNLM"/>
    </source>
</evidence>
<keyword evidence="2" id="KW-1185">Reference proteome</keyword>
<name>A0A1E5SL32_9BACT</name>
<dbReference type="AlphaFoldDB" id="A0A1E5SL32"/>
<accession>A0A1E5SL32</accession>
<comment type="caution">
    <text evidence="1">The sequence shown here is derived from an EMBL/GenBank/DDBJ whole genome shotgun (WGS) entry which is preliminary data.</text>
</comment>
<dbReference type="EMBL" id="MDGQ01000005">
    <property type="protein sequence ID" value="OEJ99834.1"/>
    <property type="molecule type" value="Genomic_DNA"/>
</dbReference>
<dbReference type="PIRSF" id="PIRSF039033">
    <property type="entry name" value="START_dom"/>
    <property type="match status" value="1"/>
</dbReference>
<dbReference type="Gene3D" id="3.30.530.20">
    <property type="match status" value="1"/>
</dbReference>
<dbReference type="SUPFAM" id="SSF55961">
    <property type="entry name" value="Bet v1-like"/>
    <property type="match status" value="1"/>
</dbReference>
<gene>
    <name evidence="1" type="ORF">BFP71_09800</name>
</gene>
<organism evidence="1 2">
    <name type="scientific">Roseivirga misakiensis</name>
    <dbReference type="NCBI Taxonomy" id="1563681"/>
    <lineage>
        <taxon>Bacteria</taxon>
        <taxon>Pseudomonadati</taxon>
        <taxon>Bacteroidota</taxon>
        <taxon>Cytophagia</taxon>
        <taxon>Cytophagales</taxon>
        <taxon>Roseivirgaceae</taxon>
        <taxon>Roseivirga</taxon>
    </lineage>
</organism>
<dbReference type="STRING" id="1563681.BFP71_09800"/>
<dbReference type="Proteomes" id="UP000095552">
    <property type="component" value="Unassembled WGS sequence"/>
</dbReference>
<evidence type="ECO:0000313" key="1">
    <source>
        <dbReference type="EMBL" id="OEJ99834.1"/>
    </source>
</evidence>